<keyword evidence="2" id="KW-0732">Signal</keyword>
<proteinExistence type="predicted"/>
<protein>
    <submittedName>
        <fullName evidence="3">Uncharacterized protein</fullName>
    </submittedName>
</protein>
<comment type="caution">
    <text evidence="3">The sequence shown here is derived from an EMBL/GenBank/DDBJ whole genome shotgun (WGS) entry which is preliminary data.</text>
</comment>
<feature type="compositionally biased region" description="Polar residues" evidence="1">
    <location>
        <begin position="1386"/>
        <end position="1401"/>
    </location>
</feature>
<evidence type="ECO:0000256" key="2">
    <source>
        <dbReference type="SAM" id="SignalP"/>
    </source>
</evidence>
<evidence type="ECO:0000256" key="1">
    <source>
        <dbReference type="SAM" id="MobiDB-lite"/>
    </source>
</evidence>
<feature type="region of interest" description="Disordered" evidence="1">
    <location>
        <begin position="1340"/>
        <end position="1401"/>
    </location>
</feature>
<dbReference type="EMBL" id="CAXAMN010010335">
    <property type="protein sequence ID" value="CAK9031491.1"/>
    <property type="molecule type" value="Genomic_DNA"/>
</dbReference>
<name>A0ABP0KY38_9DINO</name>
<dbReference type="Proteomes" id="UP001642484">
    <property type="component" value="Unassembled WGS sequence"/>
</dbReference>
<feature type="chain" id="PRO_5047284992" evidence="2">
    <location>
        <begin position="17"/>
        <end position="2291"/>
    </location>
</feature>
<gene>
    <name evidence="3" type="ORF">CCMP2556_LOCUS18306</name>
</gene>
<accession>A0ABP0KY38</accession>
<evidence type="ECO:0000313" key="4">
    <source>
        <dbReference type="Proteomes" id="UP001642484"/>
    </source>
</evidence>
<feature type="signal peptide" evidence="2">
    <location>
        <begin position="1"/>
        <end position="16"/>
    </location>
</feature>
<reference evidence="3 4" key="1">
    <citation type="submission" date="2024-02" db="EMBL/GenBank/DDBJ databases">
        <authorList>
            <person name="Chen Y."/>
            <person name="Shah S."/>
            <person name="Dougan E. K."/>
            <person name="Thang M."/>
            <person name="Chan C."/>
        </authorList>
    </citation>
    <scope>NUCLEOTIDE SEQUENCE [LARGE SCALE GENOMIC DNA]</scope>
</reference>
<feature type="compositionally biased region" description="Polar residues" evidence="1">
    <location>
        <begin position="1340"/>
        <end position="1367"/>
    </location>
</feature>
<evidence type="ECO:0000313" key="3">
    <source>
        <dbReference type="EMBL" id="CAK9031491.1"/>
    </source>
</evidence>
<organism evidence="3 4">
    <name type="scientific">Durusdinium trenchii</name>
    <dbReference type="NCBI Taxonomy" id="1381693"/>
    <lineage>
        <taxon>Eukaryota</taxon>
        <taxon>Sar</taxon>
        <taxon>Alveolata</taxon>
        <taxon>Dinophyceae</taxon>
        <taxon>Suessiales</taxon>
        <taxon>Symbiodiniaceae</taxon>
        <taxon>Durusdinium</taxon>
    </lineage>
</organism>
<keyword evidence="4" id="KW-1185">Reference proteome</keyword>
<sequence>MLHWAAIGWIVSLVHASSPSALLHSTSSTVGRVAPCALQLKVHGSPQPSPAPPVELSVIFGPFLAPRLAQSAAALGFAATVGCGDMFREFSSDQEEGFPVPSGCWWNASTLEMLMQFSSSDWLANGSYQLVFDAEVLAPFVAGTSMAQLSVTDADLAELLLLEVLAASGTRPMLDTDTSFSMNIGILSDGPWQLTSESPWILTGPRLELEAFENISEVILHLALLPLYAWPERLEPSETAGSLLLPALEIQLNVSDLESLPFHSELALDLQDVRSFFPTFPVVELRIIGEDVNGTELEMAAPVSCNAWWKPADPVAETFFGIRAAGRSGFGTTPFTGQQNQLTLRLVLPCVLRAESFSDVGLSLLLPSDFKCLAMTSEPSFHWAARGVSPHECRWSMAAGEAVYADQVLLLNLTYRNPSEATLTPSAAAALSLELRSRGELQVSEPWAMRLDTNETEGVEGYLGSVGVLGLLRPIVQPSSMSYNALNWLSVSLRPTQPAQGLVLDAPAAFDFQGCELRDWWLPRYEAQSAETWALRLPVAQSAAVRCVADRWPCPGDTVDGRCTRSTSSTLNRAHVQLQEKLVPGLLYGFDISVQNPATAATASENSFYIFTWDDGFVDGSLAAAFNPDRPDSPGWALYDESLQVNLSLPDARPFSLSGMSILYLSLVPSAARASTNLCITAPSGYVWGPPLSSSLLSRNCWAMASPQAPHCKAVDNDIRWAVITVEAGVTFSLDLEIQVPERLPLLGANAFFIELGFDQHWAAAAVARNDAPPGGPFAIQAIAETSVTCSCPVVGYEGNYLRFSARLPSLSAGAQLELLGDEAARGFGFQSSCLWRAPLDLYDSEQPFPEDTECQASEGPSGLPRVRFTFVTSQPSHRWAVELLARNPSGTAGAATWSWQIWAPEPTVLPAYASGCPLRRPLSTLLRPPPEPGLRASYSGRPGARNRIEVEVVPAERPSPPLQLLLRAPRGISLDTCTAAWAPATDATAATPVRCAGAGREALVDVMAAMEAEVMYVLQLAFDNPPLEVVLQMTNLWYFELGDEASLPLQGPRFQLLHSLQLTPLLPTRRTAPNSAHVATPVLVAFGVSYVAERLVLESPNFTLDGTCSLLEAEGPCEACLKRQLSWCAWTSDCGESLPCPAEYLAVPDRSGTHLRCRFRVRTEDLTCRAETPEGGSSSSRLLVELHQGGHFWPGRLYELHLLVAHGSEPQPNQSWRLKTESFKEESWHPVDVGEIVGYNLVPALEWNVTLAPSRLLPLRSGRGHCRAAVAGGSLGAVTISLQLGAAGVEDLFEIHPPKGITVASCDVTEVAPAEEEGIDVQMTSCGDPGALRLSWETETSVALSTEPPSISNGPENVSDTTTRAPPTQPETVVGANESGESRNESTTTEAPESQVNFSNESVNESATLRRMSSCGAQSDLSQCFQCHCGEECRLTFSGLQGADISFHVAIYQMEEKPVILWSEPWSITQKRADQVIAAAVAWQWPIRPSLRAAFSLGTGAAGDTQLALEITPRVVGANFTWLRLVAAWPPGFNFEGAHVQGATGATVLEASGPRLLLALPQRAAAPGQALDLQVGPVQLGEGGFSRFHAATLASEFVLEEVLNLTAFRIPGHVFVDNATLERVAPSRSTLPPLPVRLQEAGWLSMTFRLAQAVGPGTQLRLAASDAWELRAVGEGSGMSLYRVQDGQVAEILRLADVAAVSTMQVQAVLLDPMASMSAYTVTLWAMPLTYEAPSSRGAWTLDLEDGDGPIVTSNEGFQLPLPAWPLPSIAVQLDMASPPPGGRTYVQLGVAPWIGAGQVHLLLEPPPGWRLGASTSPLVSLGFADLTGGWEAQFEASASLWTTTDTRWYLLATADVPIFSKGELLTPVLSWSHVDGANVAPMQTTIQHANLADLQSTELILTLRLDQETPVKSIRIQPPSTYGRLTCADPDGSLVRGAPRWPMSLRRFGPSCRDEDNRTEVLLAQPVPVGFWLISLSVALPDEDPPDLFRVEVYDENQRLVDAATQVTVPALSEHQHWPVREAPTMLLRNLERQAIVAAAVVELSFQVDQEMTVEQGKIKAMLISLPNSVQFDEGISMSITGLPLERGTPTVSLTQAIIRLLEPELLQLGRKRVRFGVLLPRTEPLENIWSLEICSQDSCGGLRASFPIARADLARGARAGRGGGCQLATFGSMLAAGLAVDRSHLRGFALLASRANVVITGPAMGELPAASSSGCSGFPSPSRRSCHILEVVVIAALHSKADTTIPLFGAAFPDVRCSKTRNLSAAASPGVPQEPHRLRAVLACAPAR</sequence>